<sequence>MPTVGSTHQTLSVYERYACNPYEVQQRQGENEEKWLQRICGDGFRLWPKTREFLRKAYESSEGTPYSETWVGKYMSNMAGLQRKIAERASEEREKRYQGVGYGYAQGLLDAPKGARKTLAVARSCSDPSGRSLEHKNGEEAQKLHSQLEQWTVKDHELKNEENGSASGVSELGKQMMFLGQKHMLERYSGMRKEELLLELEEQLAAVITLRLENADLDGEIIELNERIEGLTAARKQTLRVCRELSEQMKTLKGYLRDPVEGES</sequence>
<evidence type="ECO:0000313" key="1">
    <source>
        <dbReference type="EMBL" id="KAK7037281.1"/>
    </source>
</evidence>
<dbReference type="Proteomes" id="UP001383192">
    <property type="component" value="Unassembled WGS sequence"/>
</dbReference>
<organism evidence="1 2">
    <name type="scientific">Paramarasmius palmivorus</name>
    <dbReference type="NCBI Taxonomy" id="297713"/>
    <lineage>
        <taxon>Eukaryota</taxon>
        <taxon>Fungi</taxon>
        <taxon>Dikarya</taxon>
        <taxon>Basidiomycota</taxon>
        <taxon>Agaricomycotina</taxon>
        <taxon>Agaricomycetes</taxon>
        <taxon>Agaricomycetidae</taxon>
        <taxon>Agaricales</taxon>
        <taxon>Marasmiineae</taxon>
        <taxon>Marasmiaceae</taxon>
        <taxon>Paramarasmius</taxon>
    </lineage>
</organism>
<gene>
    <name evidence="1" type="ORF">VNI00_011272</name>
</gene>
<dbReference type="AlphaFoldDB" id="A0AAW0CHI4"/>
<comment type="caution">
    <text evidence="1">The sequence shown here is derived from an EMBL/GenBank/DDBJ whole genome shotgun (WGS) entry which is preliminary data.</text>
</comment>
<reference evidence="1 2" key="1">
    <citation type="submission" date="2024-01" db="EMBL/GenBank/DDBJ databases">
        <title>A draft genome for a cacao thread blight-causing isolate of Paramarasmius palmivorus.</title>
        <authorList>
            <person name="Baruah I.K."/>
            <person name="Bukari Y."/>
            <person name="Amoako-Attah I."/>
            <person name="Meinhardt L.W."/>
            <person name="Bailey B.A."/>
            <person name="Cohen S.P."/>
        </authorList>
    </citation>
    <scope>NUCLEOTIDE SEQUENCE [LARGE SCALE GENOMIC DNA]</scope>
    <source>
        <strain evidence="1 2">GH-12</strain>
    </source>
</reference>
<dbReference type="EMBL" id="JAYKXP010000048">
    <property type="protein sequence ID" value="KAK7037281.1"/>
    <property type="molecule type" value="Genomic_DNA"/>
</dbReference>
<keyword evidence="2" id="KW-1185">Reference proteome</keyword>
<protein>
    <submittedName>
        <fullName evidence="1">Uncharacterized protein</fullName>
    </submittedName>
</protein>
<name>A0AAW0CHI4_9AGAR</name>
<accession>A0AAW0CHI4</accession>
<proteinExistence type="predicted"/>
<evidence type="ECO:0000313" key="2">
    <source>
        <dbReference type="Proteomes" id="UP001383192"/>
    </source>
</evidence>